<evidence type="ECO:0000256" key="3">
    <source>
        <dbReference type="ARBA" id="ARBA00012438"/>
    </source>
</evidence>
<keyword evidence="10 11" id="KW-0472">Membrane</keyword>
<comment type="subcellular location">
    <subcellularLocation>
        <location evidence="2">Cell membrane</location>
        <topology evidence="2">Multi-pass membrane protein</topology>
    </subcellularLocation>
</comment>
<dbReference type="EC" id="2.7.13.3" evidence="3"/>
<dbReference type="Gene3D" id="1.10.287.130">
    <property type="match status" value="1"/>
</dbReference>
<dbReference type="SMART" id="SM00387">
    <property type="entry name" value="HATPase_c"/>
    <property type="match status" value="1"/>
</dbReference>
<protein>
    <recommendedName>
        <fullName evidence="3">histidine kinase</fullName>
        <ecNumber evidence="3">2.7.13.3</ecNumber>
    </recommendedName>
</protein>
<evidence type="ECO:0000256" key="7">
    <source>
        <dbReference type="ARBA" id="ARBA00022692"/>
    </source>
</evidence>
<keyword evidence="4" id="KW-1003">Cell membrane</keyword>
<feature type="transmembrane region" description="Helical" evidence="11">
    <location>
        <begin position="6"/>
        <end position="27"/>
    </location>
</feature>
<dbReference type="InterPro" id="IPR003661">
    <property type="entry name" value="HisK_dim/P_dom"/>
</dbReference>
<dbReference type="Pfam" id="PF00512">
    <property type="entry name" value="HisKA"/>
    <property type="match status" value="1"/>
</dbReference>
<dbReference type="InterPro" id="IPR036890">
    <property type="entry name" value="HATPase_C_sf"/>
</dbReference>
<dbReference type="SUPFAM" id="SSF55874">
    <property type="entry name" value="ATPase domain of HSP90 chaperone/DNA topoisomerase II/histidine kinase"/>
    <property type="match status" value="1"/>
</dbReference>
<accession>A0ABS1FP44</accession>
<keyword evidence="9 11" id="KW-1133">Transmembrane helix</keyword>
<evidence type="ECO:0000256" key="2">
    <source>
        <dbReference type="ARBA" id="ARBA00004651"/>
    </source>
</evidence>
<proteinExistence type="predicted"/>
<feature type="domain" description="Histidine kinase" evidence="12">
    <location>
        <begin position="201"/>
        <end position="417"/>
    </location>
</feature>
<evidence type="ECO:0000256" key="11">
    <source>
        <dbReference type="SAM" id="Phobius"/>
    </source>
</evidence>
<evidence type="ECO:0000256" key="4">
    <source>
        <dbReference type="ARBA" id="ARBA00022475"/>
    </source>
</evidence>
<gene>
    <name evidence="13" type="ORF">JHL15_00375</name>
</gene>
<evidence type="ECO:0000256" key="1">
    <source>
        <dbReference type="ARBA" id="ARBA00000085"/>
    </source>
</evidence>
<comment type="caution">
    <text evidence="13">The sequence shown here is derived from an EMBL/GenBank/DDBJ whole genome shotgun (WGS) entry which is preliminary data.</text>
</comment>
<evidence type="ECO:0000313" key="14">
    <source>
        <dbReference type="Proteomes" id="UP000628669"/>
    </source>
</evidence>
<dbReference type="PROSITE" id="PS50109">
    <property type="entry name" value="HIS_KIN"/>
    <property type="match status" value="1"/>
</dbReference>
<dbReference type="InterPro" id="IPR036097">
    <property type="entry name" value="HisK_dim/P_sf"/>
</dbReference>
<dbReference type="GO" id="GO:0016301">
    <property type="term" value="F:kinase activity"/>
    <property type="evidence" value="ECO:0007669"/>
    <property type="project" value="UniProtKB-KW"/>
</dbReference>
<dbReference type="RefSeq" id="WP_200241402.1">
    <property type="nucleotide sequence ID" value="NZ_JAENHK010000001.1"/>
</dbReference>
<evidence type="ECO:0000256" key="5">
    <source>
        <dbReference type="ARBA" id="ARBA00022553"/>
    </source>
</evidence>
<keyword evidence="14" id="KW-1185">Reference proteome</keyword>
<organism evidence="13 14">
    <name type="scientific">Chryseobacterium paridis</name>
    <dbReference type="NCBI Taxonomy" id="2800328"/>
    <lineage>
        <taxon>Bacteria</taxon>
        <taxon>Pseudomonadati</taxon>
        <taxon>Bacteroidota</taxon>
        <taxon>Flavobacteriia</taxon>
        <taxon>Flavobacteriales</taxon>
        <taxon>Weeksellaceae</taxon>
        <taxon>Chryseobacterium group</taxon>
        <taxon>Chryseobacterium</taxon>
    </lineage>
</organism>
<dbReference type="InterPro" id="IPR004358">
    <property type="entry name" value="Sig_transdc_His_kin-like_C"/>
</dbReference>
<dbReference type="CDD" id="cd00082">
    <property type="entry name" value="HisKA"/>
    <property type="match status" value="1"/>
</dbReference>
<keyword evidence="5" id="KW-0597">Phosphoprotein</keyword>
<keyword evidence="8 13" id="KW-0418">Kinase</keyword>
<evidence type="ECO:0000256" key="10">
    <source>
        <dbReference type="ARBA" id="ARBA00023136"/>
    </source>
</evidence>
<dbReference type="PANTHER" id="PTHR45453:SF2">
    <property type="entry name" value="HISTIDINE KINASE"/>
    <property type="match status" value="1"/>
</dbReference>
<dbReference type="PANTHER" id="PTHR45453">
    <property type="entry name" value="PHOSPHATE REGULON SENSOR PROTEIN PHOR"/>
    <property type="match status" value="1"/>
</dbReference>
<dbReference type="SMART" id="SM00388">
    <property type="entry name" value="HisKA"/>
    <property type="match status" value="1"/>
</dbReference>
<evidence type="ECO:0000313" key="13">
    <source>
        <dbReference type="EMBL" id="MBK1894204.1"/>
    </source>
</evidence>
<dbReference type="InterPro" id="IPR005467">
    <property type="entry name" value="His_kinase_dom"/>
</dbReference>
<comment type="catalytic activity">
    <reaction evidence="1">
        <text>ATP + protein L-histidine = ADP + protein N-phospho-L-histidine.</text>
        <dbReference type="EC" id="2.7.13.3"/>
    </reaction>
</comment>
<dbReference type="PRINTS" id="PR00344">
    <property type="entry name" value="BCTRLSENSOR"/>
</dbReference>
<evidence type="ECO:0000256" key="8">
    <source>
        <dbReference type="ARBA" id="ARBA00022777"/>
    </source>
</evidence>
<dbReference type="Proteomes" id="UP000628669">
    <property type="component" value="Unassembled WGS sequence"/>
</dbReference>
<keyword evidence="7 11" id="KW-0812">Transmembrane</keyword>
<feature type="transmembrane region" description="Helical" evidence="11">
    <location>
        <begin position="163"/>
        <end position="186"/>
    </location>
</feature>
<keyword evidence="6" id="KW-0808">Transferase</keyword>
<dbReference type="InterPro" id="IPR003594">
    <property type="entry name" value="HATPase_dom"/>
</dbReference>
<dbReference type="InterPro" id="IPR050351">
    <property type="entry name" value="BphY/WalK/GraS-like"/>
</dbReference>
<name>A0ABS1FP44_9FLAO</name>
<dbReference type="EMBL" id="JAENHK010000001">
    <property type="protein sequence ID" value="MBK1894204.1"/>
    <property type="molecule type" value="Genomic_DNA"/>
</dbReference>
<reference evidence="14" key="1">
    <citation type="submission" date="2021-01" db="EMBL/GenBank/DDBJ databases">
        <title>Genome public.</title>
        <authorList>
            <person name="Liu C."/>
            <person name="Sun Q."/>
        </authorList>
    </citation>
    <scope>NUCLEOTIDE SEQUENCE [LARGE SCALE GENOMIC DNA]</scope>
    <source>
        <strain evidence="14">YIM B02567</strain>
    </source>
</reference>
<dbReference type="Pfam" id="PF02518">
    <property type="entry name" value="HATPase_c"/>
    <property type="match status" value="1"/>
</dbReference>
<evidence type="ECO:0000256" key="9">
    <source>
        <dbReference type="ARBA" id="ARBA00022989"/>
    </source>
</evidence>
<evidence type="ECO:0000259" key="12">
    <source>
        <dbReference type="PROSITE" id="PS50109"/>
    </source>
</evidence>
<sequence length="421" mass="48940">MEIKKLNIIITLGLVAIIGILIAQLLWTRQAYNLEDKKFNQTVNIALLEVVQKLSGGKTSFTESPIQNISNDYYVVNINNEFHPAVLEHYLRTEFTRFQINTDYVYALYNCHSDKMIYGKYISKKQESPDNKAIKFPKHKDLVYYFSIRFPDKASYLISSLRFWYILTFALIIILLVYVYSIYTIIQQKKFSELQRDFINNMTHEFKTPLSSIVLASEALNKHDIIQENSKLQTYTSIITTQSYKLNNHIEKILNIARNDASGLSLKPQRIVLLPFIQEITDTIKQRNDDLFIQIEIDSSTSIIADEFHFTNMIYNIIDNSIKYCETKPSIIISANKDSKGLYLKFKDNGTGIPAKNIPHIFDKFYRVNTKRNSEINGFGLGLFYVKKIVQQHNWKISVVNNTDKGITITLFFPFFKFNNA</sequence>
<evidence type="ECO:0000256" key="6">
    <source>
        <dbReference type="ARBA" id="ARBA00022679"/>
    </source>
</evidence>
<dbReference type="Gene3D" id="3.30.565.10">
    <property type="entry name" value="Histidine kinase-like ATPase, C-terminal domain"/>
    <property type="match status" value="1"/>
</dbReference>
<dbReference type="CDD" id="cd00075">
    <property type="entry name" value="HATPase"/>
    <property type="match status" value="1"/>
</dbReference>
<dbReference type="SUPFAM" id="SSF47384">
    <property type="entry name" value="Homodimeric domain of signal transducing histidine kinase"/>
    <property type="match status" value="1"/>
</dbReference>